<dbReference type="eggNOG" id="COG3668">
    <property type="taxonomic scope" value="Bacteria"/>
</dbReference>
<dbReference type="EMBL" id="CP003273">
    <property type="protein sequence ID" value="AGL03661.1"/>
    <property type="molecule type" value="Genomic_DNA"/>
</dbReference>
<keyword evidence="1" id="KW-1277">Toxin-antitoxin system</keyword>
<dbReference type="OrthoDB" id="3268478at2"/>
<dbReference type="Pfam" id="PF05016">
    <property type="entry name" value="ParE_toxin"/>
    <property type="match status" value="1"/>
</dbReference>
<evidence type="ECO:0000313" key="3">
    <source>
        <dbReference type="Proteomes" id="UP000013520"/>
    </source>
</evidence>
<dbReference type="KEGG" id="dgi:Desgi_4422"/>
<protein>
    <submittedName>
        <fullName evidence="2">Addiction module toxin, RelE/StbE family</fullName>
    </submittedName>
</protein>
<dbReference type="HOGENOM" id="CLU_147162_6_1_9"/>
<dbReference type="Proteomes" id="UP000013520">
    <property type="component" value="Chromosome"/>
</dbReference>
<sequence>MSKNSYSLKLTPKASKDLDKIYRYITEELYAEQAAVNLLEKIETSVMRLKDFPFSGNYFADEYLKKKGYRKLIIDNYIDFYVVDEEEKQVVVMRFLYGRQKYEGLL</sequence>
<dbReference type="NCBIfam" id="TIGR02385">
    <property type="entry name" value="RelE_StbE"/>
    <property type="match status" value="1"/>
</dbReference>
<dbReference type="SUPFAM" id="SSF143011">
    <property type="entry name" value="RelE-like"/>
    <property type="match status" value="1"/>
</dbReference>
<evidence type="ECO:0000256" key="1">
    <source>
        <dbReference type="ARBA" id="ARBA00022649"/>
    </source>
</evidence>
<dbReference type="Gene3D" id="3.30.2310.20">
    <property type="entry name" value="RelE-like"/>
    <property type="match status" value="1"/>
</dbReference>
<organism evidence="2 3">
    <name type="scientific">Desulfoscipio gibsoniae DSM 7213</name>
    <dbReference type="NCBI Taxonomy" id="767817"/>
    <lineage>
        <taxon>Bacteria</taxon>
        <taxon>Bacillati</taxon>
        <taxon>Bacillota</taxon>
        <taxon>Clostridia</taxon>
        <taxon>Eubacteriales</taxon>
        <taxon>Desulfallaceae</taxon>
        <taxon>Desulfoscipio</taxon>
    </lineage>
</organism>
<proteinExistence type="predicted"/>
<keyword evidence="3" id="KW-1185">Reference proteome</keyword>
<dbReference type="InterPro" id="IPR035093">
    <property type="entry name" value="RelE/ParE_toxin_dom_sf"/>
</dbReference>
<dbReference type="AlphaFoldDB" id="R4KVL1"/>
<dbReference type="STRING" id="767817.Desgi_4422"/>
<dbReference type="RefSeq" id="WP_006524517.1">
    <property type="nucleotide sequence ID" value="NC_021184.1"/>
</dbReference>
<evidence type="ECO:0000313" key="2">
    <source>
        <dbReference type="EMBL" id="AGL03661.1"/>
    </source>
</evidence>
<accession>R4KVL1</accession>
<reference evidence="2 3" key="1">
    <citation type="submission" date="2012-01" db="EMBL/GenBank/DDBJ databases">
        <title>Complete sequence of Desulfotomaculum gibsoniae DSM 7213.</title>
        <authorList>
            <consortium name="US DOE Joint Genome Institute"/>
            <person name="Lucas S."/>
            <person name="Han J."/>
            <person name="Lapidus A."/>
            <person name="Cheng J.-F."/>
            <person name="Goodwin L."/>
            <person name="Pitluck S."/>
            <person name="Peters L."/>
            <person name="Ovchinnikova G."/>
            <person name="Teshima H."/>
            <person name="Detter J.C."/>
            <person name="Han C."/>
            <person name="Tapia R."/>
            <person name="Land M."/>
            <person name="Hauser L."/>
            <person name="Kyrpides N."/>
            <person name="Ivanova N."/>
            <person name="Pagani I."/>
            <person name="Parshina S."/>
            <person name="Plugge C."/>
            <person name="Muyzer G."/>
            <person name="Kuever J."/>
            <person name="Ivanova A."/>
            <person name="Nazina T."/>
            <person name="Klenk H.-P."/>
            <person name="Brambilla E."/>
            <person name="Spring S."/>
            <person name="Stams A.F."/>
            <person name="Woyke T."/>
        </authorList>
    </citation>
    <scope>NUCLEOTIDE SEQUENCE [LARGE SCALE GENOMIC DNA]</scope>
    <source>
        <strain evidence="2 3">DSM 7213</strain>
    </source>
</reference>
<gene>
    <name evidence="2" type="ORF">Desgi_4422</name>
</gene>
<name>R4KVL1_9FIRM</name>
<dbReference type="InterPro" id="IPR007712">
    <property type="entry name" value="RelE/ParE_toxin"/>
</dbReference>